<name>A0A0D0D9N0_9AGAM</name>
<dbReference type="EMBL" id="KN827091">
    <property type="protein sequence ID" value="KIK77189.1"/>
    <property type="molecule type" value="Genomic_DNA"/>
</dbReference>
<dbReference type="HOGENOM" id="CLU_2543250_0_0_1"/>
<reference evidence="3" key="2">
    <citation type="submission" date="2015-01" db="EMBL/GenBank/DDBJ databases">
        <title>Evolutionary Origins and Diversification of the Mycorrhizal Mutualists.</title>
        <authorList>
            <consortium name="DOE Joint Genome Institute"/>
            <consortium name="Mycorrhizal Genomics Consortium"/>
            <person name="Kohler A."/>
            <person name="Kuo A."/>
            <person name="Nagy L.G."/>
            <person name="Floudas D."/>
            <person name="Copeland A."/>
            <person name="Barry K.W."/>
            <person name="Cichocki N."/>
            <person name="Veneault-Fourrey C."/>
            <person name="LaButti K."/>
            <person name="Lindquist E.A."/>
            <person name="Lipzen A."/>
            <person name="Lundell T."/>
            <person name="Morin E."/>
            <person name="Murat C."/>
            <person name="Riley R."/>
            <person name="Ohm R."/>
            <person name="Sun H."/>
            <person name="Tunlid A."/>
            <person name="Henrissat B."/>
            <person name="Grigoriev I.V."/>
            <person name="Hibbett D.S."/>
            <person name="Martin F."/>
        </authorList>
    </citation>
    <scope>NUCLEOTIDE SEQUENCE [LARGE SCALE GENOMIC DNA]</scope>
    <source>
        <strain evidence="3">Ve08.2h10</strain>
    </source>
</reference>
<organism evidence="2 3">
    <name type="scientific">Paxillus rubicundulus Ve08.2h10</name>
    <dbReference type="NCBI Taxonomy" id="930991"/>
    <lineage>
        <taxon>Eukaryota</taxon>
        <taxon>Fungi</taxon>
        <taxon>Dikarya</taxon>
        <taxon>Basidiomycota</taxon>
        <taxon>Agaricomycotina</taxon>
        <taxon>Agaricomycetes</taxon>
        <taxon>Agaricomycetidae</taxon>
        <taxon>Boletales</taxon>
        <taxon>Paxilineae</taxon>
        <taxon>Paxillaceae</taxon>
        <taxon>Paxillus</taxon>
    </lineage>
</organism>
<dbReference type="InParanoid" id="A0A0D0D9N0"/>
<feature type="region of interest" description="Disordered" evidence="1">
    <location>
        <begin position="1"/>
        <end position="66"/>
    </location>
</feature>
<proteinExistence type="predicted"/>
<evidence type="ECO:0000313" key="3">
    <source>
        <dbReference type="Proteomes" id="UP000054538"/>
    </source>
</evidence>
<evidence type="ECO:0000313" key="2">
    <source>
        <dbReference type="EMBL" id="KIK77189.1"/>
    </source>
</evidence>
<reference evidence="2 3" key="1">
    <citation type="submission" date="2014-04" db="EMBL/GenBank/DDBJ databases">
        <authorList>
            <consortium name="DOE Joint Genome Institute"/>
            <person name="Kuo A."/>
            <person name="Kohler A."/>
            <person name="Jargeat P."/>
            <person name="Nagy L.G."/>
            <person name="Floudas D."/>
            <person name="Copeland A."/>
            <person name="Barry K.W."/>
            <person name="Cichocki N."/>
            <person name="Veneault-Fourrey C."/>
            <person name="LaButti K."/>
            <person name="Lindquist E.A."/>
            <person name="Lipzen A."/>
            <person name="Lundell T."/>
            <person name="Morin E."/>
            <person name="Murat C."/>
            <person name="Sun H."/>
            <person name="Tunlid A."/>
            <person name="Henrissat B."/>
            <person name="Grigoriev I.V."/>
            <person name="Hibbett D.S."/>
            <person name="Martin F."/>
            <person name="Nordberg H.P."/>
            <person name="Cantor M.N."/>
            <person name="Hua S.X."/>
        </authorList>
    </citation>
    <scope>NUCLEOTIDE SEQUENCE [LARGE SCALE GENOMIC DNA]</scope>
    <source>
        <strain evidence="2 3">Ve08.2h10</strain>
    </source>
</reference>
<feature type="compositionally biased region" description="Low complexity" evidence="1">
    <location>
        <begin position="36"/>
        <end position="66"/>
    </location>
</feature>
<dbReference type="Proteomes" id="UP000054538">
    <property type="component" value="Unassembled WGS sequence"/>
</dbReference>
<keyword evidence="3" id="KW-1185">Reference proteome</keyword>
<protein>
    <submittedName>
        <fullName evidence="2">Uncharacterized protein</fullName>
    </submittedName>
</protein>
<sequence>MVDLDSDEEDECSDSEDALEKSSLHGDFSTINPTKSTSISVSSGSPLIPTTSTTTTSTNSSTSPSISDETIFSLYSFYHFFNS</sequence>
<dbReference type="AlphaFoldDB" id="A0A0D0D9N0"/>
<feature type="compositionally biased region" description="Acidic residues" evidence="1">
    <location>
        <begin position="1"/>
        <end position="17"/>
    </location>
</feature>
<accession>A0A0D0D9N0</accession>
<gene>
    <name evidence="2" type="ORF">PAXRUDRAFT_391306</name>
</gene>
<evidence type="ECO:0000256" key="1">
    <source>
        <dbReference type="SAM" id="MobiDB-lite"/>
    </source>
</evidence>